<dbReference type="Gramene" id="TraesCS1B03G1058900.1">
    <property type="protein sequence ID" value="TraesCS1B03G1058900.1.CDS"/>
    <property type="gene ID" value="TraesCS1B03G1058900"/>
</dbReference>
<dbReference type="PANTHER" id="PTHR32133">
    <property type="entry name" value="OS07G0120400 PROTEIN"/>
    <property type="match status" value="1"/>
</dbReference>
<reference evidence="2" key="1">
    <citation type="submission" date="2018-08" db="EMBL/GenBank/DDBJ databases">
        <authorList>
            <person name="Rossello M."/>
        </authorList>
    </citation>
    <scope>NUCLEOTIDE SEQUENCE [LARGE SCALE GENOMIC DNA]</scope>
    <source>
        <strain evidence="2">cv. Chinese Spring</strain>
    </source>
</reference>
<dbReference type="Gramene" id="TraesARI1B03G00375580.1">
    <property type="protein sequence ID" value="TraesARI1B03G00375580.1"/>
    <property type="gene ID" value="TraesARI1B03G00375580"/>
</dbReference>
<protein>
    <recommendedName>
        <fullName evidence="4">DUF1618 domain-containing protein</fullName>
    </recommendedName>
</protein>
<organism evidence="2">
    <name type="scientific">Triticum aestivum</name>
    <name type="common">Wheat</name>
    <dbReference type="NCBI Taxonomy" id="4565"/>
    <lineage>
        <taxon>Eukaryota</taxon>
        <taxon>Viridiplantae</taxon>
        <taxon>Streptophyta</taxon>
        <taxon>Embryophyta</taxon>
        <taxon>Tracheophyta</taxon>
        <taxon>Spermatophyta</taxon>
        <taxon>Magnoliopsida</taxon>
        <taxon>Liliopsida</taxon>
        <taxon>Poales</taxon>
        <taxon>Poaceae</taxon>
        <taxon>BOP clade</taxon>
        <taxon>Pooideae</taxon>
        <taxon>Triticodae</taxon>
        <taxon>Triticeae</taxon>
        <taxon>Triticinae</taxon>
        <taxon>Triticum</taxon>
    </lineage>
</organism>
<evidence type="ECO:0008006" key="4">
    <source>
        <dbReference type="Google" id="ProtNLM"/>
    </source>
</evidence>
<dbReference type="RefSeq" id="XP_044418447.1">
    <property type="nucleotide sequence ID" value="XM_044562512.1"/>
</dbReference>
<feature type="region of interest" description="Disordered" evidence="1">
    <location>
        <begin position="1"/>
        <end position="53"/>
    </location>
</feature>
<dbReference type="EnsemblPlants" id="TraesCS1B02G390900.2">
    <property type="protein sequence ID" value="TraesCS1B02G390900.2"/>
    <property type="gene ID" value="TraesCS1B02G390900"/>
</dbReference>
<sequence length="458" mass="50277">MLPSSRTSNISWRRSSSASRPTSLKPWFAPPSSASRGAASSPTMASAAATAPSTRRNPPLLGFFHSVYRGAPFISTTKFLPRDPRHCYDYSVVDCRHGRALLRYFDEDENRLYLVVWDPMTGNARKVRRPQSYDSVPTDWSAAVLCAVRGCDHVACHLGPFFVVFLTLHEGEGVATATVYSSETRTWSSRSSLHLGVFEDELRLPSITTLLTGGAIHYLFVRDALAGILKYDLGTSCLSEVELLLEIPVEDYEYYPVLIAPDEDDGRLGIADLDDENLDLSLWWREVGPDQVAAWTQRTVINLKNHVHVDRPDAPSWLRGSIEGTAIVFVITDLGTYKIDLKLLPRSLSCEKLKLSKEFSESDSIHTLIPYLSFYSLPGAQIEKLVDSGASETGSDEELGESEAGSSDEDMKETDAGSSDDEGGESETGSSDEESGESEAGTSDEEMEECDAGSSDDQ</sequence>
<dbReference type="SMR" id="A0A3B5Z424"/>
<feature type="compositionally biased region" description="Low complexity" evidence="1">
    <location>
        <begin position="30"/>
        <end position="53"/>
    </location>
</feature>
<dbReference type="PANTHER" id="PTHR32133:SF399">
    <property type="entry name" value="F-BOX DOMAIN-CONTAINING PROTEIN"/>
    <property type="match status" value="1"/>
</dbReference>
<keyword evidence="3" id="KW-1185">Reference proteome</keyword>
<feature type="compositionally biased region" description="Acidic residues" evidence="1">
    <location>
        <begin position="394"/>
        <end position="458"/>
    </location>
</feature>
<dbReference type="GeneID" id="123143565"/>
<dbReference type="Proteomes" id="UP000019116">
    <property type="component" value="Chromosome 1B"/>
</dbReference>
<accession>A0A3B5Z424</accession>
<evidence type="ECO:0000313" key="3">
    <source>
        <dbReference type="Proteomes" id="UP000019116"/>
    </source>
</evidence>
<evidence type="ECO:0000313" key="2">
    <source>
        <dbReference type="EnsemblPlants" id="TraesCS1B02G390900.2"/>
    </source>
</evidence>
<feature type="compositionally biased region" description="Low complexity" evidence="1">
    <location>
        <begin position="1"/>
        <end position="23"/>
    </location>
</feature>
<evidence type="ECO:0000256" key="1">
    <source>
        <dbReference type="SAM" id="MobiDB-lite"/>
    </source>
</evidence>
<feature type="region of interest" description="Disordered" evidence="1">
    <location>
        <begin position="387"/>
        <end position="458"/>
    </location>
</feature>
<dbReference type="Gramene" id="TraesLDM1B03G00372190.1">
    <property type="protein sequence ID" value="TraesLDM1B03G00372190.1"/>
    <property type="gene ID" value="TraesLDM1B03G00372190"/>
</dbReference>
<reference evidence="2" key="2">
    <citation type="submission" date="2018-10" db="UniProtKB">
        <authorList>
            <consortium name="EnsemblPlants"/>
        </authorList>
    </citation>
    <scope>IDENTIFICATION</scope>
</reference>
<dbReference type="Gramene" id="TraesCS1B02G390900.2">
    <property type="protein sequence ID" value="TraesCS1B02G390900.2"/>
    <property type="gene ID" value="TraesCS1B02G390900"/>
</dbReference>
<proteinExistence type="predicted"/>
<name>A0A3B5Z424_WHEAT</name>
<dbReference type="Gramene" id="TraesJUL1B03G00372450.1">
    <property type="protein sequence ID" value="TraesJUL1B03G00372450.1"/>
    <property type="gene ID" value="TraesJUL1B03G00372450"/>
</dbReference>
<gene>
    <name evidence="2" type="primary">LOC123143565</name>
</gene>
<dbReference type="AlphaFoldDB" id="A0A3B5Z424"/>